<evidence type="ECO:0000259" key="6">
    <source>
        <dbReference type="PROSITE" id="PS50249"/>
    </source>
</evidence>
<evidence type="ECO:0000313" key="8">
    <source>
        <dbReference type="Proteomes" id="UP000023464"/>
    </source>
</evidence>
<keyword evidence="8" id="KW-1185">Reference proteome</keyword>
<dbReference type="PROSITE" id="PS50249">
    <property type="entry name" value="MPN"/>
    <property type="match status" value="1"/>
</dbReference>
<dbReference type="InterPro" id="IPR025657">
    <property type="entry name" value="RadC_JAB"/>
</dbReference>
<dbReference type="NCBIfam" id="TIGR00608">
    <property type="entry name" value="radc"/>
    <property type="match status" value="1"/>
</dbReference>
<dbReference type="Gene3D" id="3.40.140.10">
    <property type="entry name" value="Cytidine Deaminase, domain 2"/>
    <property type="match status" value="1"/>
</dbReference>
<feature type="domain" description="MPN" evidence="6">
    <location>
        <begin position="38"/>
        <end position="160"/>
    </location>
</feature>
<dbReference type="PANTHER" id="PTHR30471">
    <property type="entry name" value="DNA REPAIR PROTEIN RADC"/>
    <property type="match status" value="1"/>
</dbReference>
<dbReference type="GO" id="GO:0046872">
    <property type="term" value="F:metal ion binding"/>
    <property type="evidence" value="ECO:0007669"/>
    <property type="project" value="UniProtKB-KW"/>
</dbReference>
<dbReference type="PANTHER" id="PTHR30471:SF3">
    <property type="entry name" value="UPF0758 PROTEIN YEES-RELATED"/>
    <property type="match status" value="1"/>
</dbReference>
<dbReference type="PATRIC" id="fig|1393736.3.peg.898"/>
<reference evidence="7 8" key="1">
    <citation type="submission" date="2014-03" db="EMBL/GenBank/DDBJ databases">
        <title>Draft Genome of Photorhabdus luminescens BA1, an Egyptian Isolate.</title>
        <authorList>
            <person name="Ghazal S."/>
            <person name="Hurst S.G.IV."/>
            <person name="Morris K."/>
            <person name="Thomas K."/>
            <person name="Tisa L.S."/>
        </authorList>
    </citation>
    <scope>NUCLEOTIDE SEQUENCE [LARGE SCALE GENOMIC DNA]</scope>
    <source>
        <strain evidence="7 8">BA1</strain>
    </source>
</reference>
<dbReference type="GO" id="GO:0006508">
    <property type="term" value="P:proteolysis"/>
    <property type="evidence" value="ECO:0007669"/>
    <property type="project" value="UniProtKB-KW"/>
</dbReference>
<dbReference type="InterPro" id="IPR001405">
    <property type="entry name" value="UPF0758"/>
</dbReference>
<dbReference type="InterPro" id="IPR037518">
    <property type="entry name" value="MPN"/>
</dbReference>
<keyword evidence="3" id="KW-0378">Hydrolase</keyword>
<gene>
    <name evidence="7" type="ORF">BA1DRAFT_00873</name>
</gene>
<dbReference type="AlphaFoldDB" id="A0A022PM39"/>
<keyword evidence="5" id="KW-0482">Metalloprotease</keyword>
<evidence type="ECO:0000256" key="2">
    <source>
        <dbReference type="ARBA" id="ARBA00022723"/>
    </source>
</evidence>
<dbReference type="EMBL" id="JFGV01000009">
    <property type="protein sequence ID" value="EYU16589.1"/>
    <property type="molecule type" value="Genomic_DNA"/>
</dbReference>
<sequence>MLNSELILAKENQELLNDKIIQQTIAILDSRLKVKGIEITGVEDAINYLRLQLELEEIEVFCVLFLDNKNRVIEFQKMFYGSIRSVEIHLREIIKVVLALNASAIIIAHNHPSGKAEPGNMDCILTNKISNLLNLMDIRFIDHIIIGHNEYISFAEHGLLI</sequence>
<organism evidence="7 8">
    <name type="scientific">Photorhabdus aegyptia</name>
    <dbReference type="NCBI Taxonomy" id="2805098"/>
    <lineage>
        <taxon>Bacteria</taxon>
        <taxon>Pseudomonadati</taxon>
        <taxon>Pseudomonadota</taxon>
        <taxon>Gammaproteobacteria</taxon>
        <taxon>Enterobacterales</taxon>
        <taxon>Morganellaceae</taxon>
        <taxon>Photorhabdus</taxon>
    </lineage>
</organism>
<evidence type="ECO:0000256" key="5">
    <source>
        <dbReference type="ARBA" id="ARBA00023049"/>
    </source>
</evidence>
<keyword evidence="1" id="KW-0645">Protease</keyword>
<name>A0A022PM39_9GAMM</name>
<accession>A0A022PM39</accession>
<evidence type="ECO:0000313" key="7">
    <source>
        <dbReference type="EMBL" id="EYU16589.1"/>
    </source>
</evidence>
<dbReference type="Proteomes" id="UP000023464">
    <property type="component" value="Unassembled WGS sequence"/>
</dbReference>
<proteinExistence type="predicted"/>
<protein>
    <submittedName>
        <fullName evidence="7">DNA repair protein radc</fullName>
    </submittedName>
</protein>
<evidence type="ECO:0000256" key="1">
    <source>
        <dbReference type="ARBA" id="ARBA00022670"/>
    </source>
</evidence>
<dbReference type="GO" id="GO:0008237">
    <property type="term" value="F:metallopeptidase activity"/>
    <property type="evidence" value="ECO:0007669"/>
    <property type="project" value="UniProtKB-KW"/>
</dbReference>
<keyword evidence="2" id="KW-0479">Metal-binding</keyword>
<evidence type="ECO:0000256" key="3">
    <source>
        <dbReference type="ARBA" id="ARBA00022801"/>
    </source>
</evidence>
<dbReference type="RefSeq" id="WP_036776356.1">
    <property type="nucleotide sequence ID" value="NZ_CAWLTM010000106.1"/>
</dbReference>
<evidence type="ECO:0000256" key="4">
    <source>
        <dbReference type="ARBA" id="ARBA00022833"/>
    </source>
</evidence>
<comment type="caution">
    <text evidence="7">The sequence shown here is derived from an EMBL/GenBank/DDBJ whole genome shotgun (WGS) entry which is preliminary data.</text>
</comment>
<dbReference type="PROSITE" id="PS01302">
    <property type="entry name" value="UPF0758"/>
    <property type="match status" value="1"/>
</dbReference>
<keyword evidence="4" id="KW-0862">Zinc</keyword>
<dbReference type="CDD" id="cd08071">
    <property type="entry name" value="MPN_DUF2466"/>
    <property type="match status" value="1"/>
</dbReference>
<dbReference type="InterPro" id="IPR020891">
    <property type="entry name" value="UPF0758_CS"/>
</dbReference>
<dbReference type="Pfam" id="PF04002">
    <property type="entry name" value="RadC"/>
    <property type="match status" value="1"/>
</dbReference>